<dbReference type="CDD" id="cd00190">
    <property type="entry name" value="Tryp_SPc"/>
    <property type="match status" value="1"/>
</dbReference>
<dbReference type="InterPro" id="IPR001314">
    <property type="entry name" value="Peptidase_S1A"/>
</dbReference>
<evidence type="ECO:0000256" key="1">
    <source>
        <dbReference type="ARBA" id="ARBA00007664"/>
    </source>
</evidence>
<dbReference type="Pfam" id="PF00089">
    <property type="entry name" value="Trypsin"/>
    <property type="match status" value="1"/>
</dbReference>
<evidence type="ECO:0000256" key="2">
    <source>
        <dbReference type="ARBA" id="ARBA00023157"/>
    </source>
</evidence>
<dbReference type="SUPFAM" id="SSF50494">
    <property type="entry name" value="Trypsin-like serine proteases"/>
    <property type="match status" value="1"/>
</dbReference>
<feature type="region of interest" description="Disordered" evidence="4">
    <location>
        <begin position="285"/>
        <end position="307"/>
    </location>
</feature>
<feature type="region of interest" description="Disordered" evidence="4">
    <location>
        <begin position="1"/>
        <end position="66"/>
    </location>
</feature>
<dbReference type="PRINTS" id="PR00722">
    <property type="entry name" value="CHYMOTRYPSIN"/>
</dbReference>
<protein>
    <recommendedName>
        <fullName evidence="5">Peptidase S1 domain-containing protein</fullName>
    </recommendedName>
</protein>
<dbReference type="InterPro" id="IPR043504">
    <property type="entry name" value="Peptidase_S1_PA_chymotrypsin"/>
</dbReference>
<feature type="region of interest" description="Disordered" evidence="4">
    <location>
        <begin position="107"/>
        <end position="131"/>
    </location>
</feature>
<keyword evidence="3" id="KW-0645">Protease</keyword>
<dbReference type="PROSITE" id="PS50240">
    <property type="entry name" value="TRYPSIN_DOM"/>
    <property type="match status" value="1"/>
</dbReference>
<feature type="compositionally biased region" description="Gly residues" evidence="4">
    <location>
        <begin position="731"/>
        <end position="751"/>
    </location>
</feature>
<sequence length="784" mass="79837">MSYSRLGGRQGRLPLAASDDADSRGAAAAWGDDELVPIAIEDLPPRKPLMADNSVKATPTSPAKDARIGAAFPSTSAATASAVNTVPWVGTAAEALQLLSSMVQEQQQPGQQQQQQQQRLPQPEQQLQQQQQALTLTELMLQQAGTQLPALTAGGGGGGGGRAGLVWQGPQLPLTAGIFNGGAMGGGLGGSGGSLIGNGGGLGGGGGLGSGLGGGNLWWRVLGGQDADTDRAAAGSDGGGGAGQQQQQQQPYQYQWRGMLQSAAVQQQQQQQQQQQLLLMSKPESVAQLGQQTPTVPPPPQRQQATGTAAAVNPMLDPSSYRILGGNDADQNRYRFIASLRDLNGRHFCGGSLLAPSVVLTAAHCLQSASDGSLRTPTVHIGRYYTETSDQQGHDVRKCVTSVVHPGWSFTRGQNDLALCFLDSPSSRPTMMLVPGNLRLYAQTSLVVVGFGAKQEGGGNYDTLQEAVVYPQDVKACNSTYGGLIGSSQICAGRAAGGVDACQGDSGGPLLLPRGTPATVFSASPAAAEAVAPDGSETDLQLGVVSWGRGCGQRGQPGVYTDLAKYRDWIDEQIKANQKPPLPVASFPSPDQIRAAVESQYKCTTTPSGDDLRAAAQTVNKGDPLAAALEPYGCKPKSDTAAADPAPAPAPAPAPTPAPVARNPDPCSCSTDGRSGTAVTSLVGCAQHGLSNGDTLFYCMVAGGTANCSSATPSVVYDGAAWMSCTPNGRSGRGGGGGRGTPVRPGRGGGVAPAVPPPPAAPPVAAFDESNGGQGGADSTAAGR</sequence>
<dbReference type="Proteomes" id="UP001165080">
    <property type="component" value="Unassembled WGS sequence"/>
</dbReference>
<dbReference type="PROSITE" id="PS00135">
    <property type="entry name" value="TRYPSIN_SER"/>
    <property type="match status" value="1"/>
</dbReference>
<evidence type="ECO:0000256" key="4">
    <source>
        <dbReference type="SAM" id="MobiDB-lite"/>
    </source>
</evidence>
<feature type="region of interest" description="Disordered" evidence="4">
    <location>
        <begin position="728"/>
        <end position="784"/>
    </location>
</feature>
<proteinExistence type="inferred from homology"/>
<keyword evidence="2" id="KW-1015">Disulfide bond</keyword>
<evidence type="ECO:0000313" key="7">
    <source>
        <dbReference type="Proteomes" id="UP001165080"/>
    </source>
</evidence>
<feature type="domain" description="Peptidase S1" evidence="5">
    <location>
        <begin position="323"/>
        <end position="575"/>
    </location>
</feature>
<dbReference type="PANTHER" id="PTHR24276">
    <property type="entry name" value="POLYSERASE-RELATED"/>
    <property type="match status" value="1"/>
</dbReference>
<feature type="region of interest" description="Disordered" evidence="4">
    <location>
        <begin position="228"/>
        <end position="251"/>
    </location>
</feature>
<organism evidence="6 7">
    <name type="scientific">Pleodorina starrii</name>
    <dbReference type="NCBI Taxonomy" id="330485"/>
    <lineage>
        <taxon>Eukaryota</taxon>
        <taxon>Viridiplantae</taxon>
        <taxon>Chlorophyta</taxon>
        <taxon>core chlorophytes</taxon>
        <taxon>Chlorophyceae</taxon>
        <taxon>CS clade</taxon>
        <taxon>Chlamydomonadales</taxon>
        <taxon>Volvocaceae</taxon>
        <taxon>Pleodorina</taxon>
    </lineage>
</organism>
<evidence type="ECO:0000313" key="6">
    <source>
        <dbReference type="EMBL" id="GLC58047.1"/>
    </source>
</evidence>
<dbReference type="GO" id="GO:0004252">
    <property type="term" value="F:serine-type endopeptidase activity"/>
    <property type="evidence" value="ECO:0007669"/>
    <property type="project" value="InterPro"/>
</dbReference>
<dbReference type="OrthoDB" id="545839at2759"/>
<accession>A0A9W6F698</accession>
<dbReference type="AlphaFoldDB" id="A0A9W6F698"/>
<dbReference type="PROSITE" id="PS00134">
    <property type="entry name" value="TRYPSIN_HIS"/>
    <property type="match status" value="1"/>
</dbReference>
<dbReference type="InterPro" id="IPR001254">
    <property type="entry name" value="Trypsin_dom"/>
</dbReference>
<dbReference type="InterPro" id="IPR018114">
    <property type="entry name" value="TRYPSIN_HIS"/>
</dbReference>
<evidence type="ECO:0000259" key="5">
    <source>
        <dbReference type="PROSITE" id="PS50240"/>
    </source>
</evidence>
<dbReference type="EMBL" id="BRXU01000021">
    <property type="protein sequence ID" value="GLC58047.1"/>
    <property type="molecule type" value="Genomic_DNA"/>
</dbReference>
<comment type="caution">
    <text evidence="6">The sequence shown here is derived from an EMBL/GenBank/DDBJ whole genome shotgun (WGS) entry which is preliminary data.</text>
</comment>
<keyword evidence="3" id="KW-0378">Hydrolase</keyword>
<dbReference type="GO" id="GO:0006508">
    <property type="term" value="P:proteolysis"/>
    <property type="evidence" value="ECO:0007669"/>
    <property type="project" value="UniProtKB-KW"/>
</dbReference>
<feature type="compositionally biased region" description="Pro residues" evidence="4">
    <location>
        <begin position="646"/>
        <end position="658"/>
    </location>
</feature>
<gene>
    <name evidence="6" type="primary">PLEST011384</name>
    <name evidence="6" type="ORF">PLESTB_001312200</name>
</gene>
<feature type="region of interest" description="Disordered" evidence="4">
    <location>
        <begin position="634"/>
        <end position="673"/>
    </location>
</feature>
<dbReference type="PANTHER" id="PTHR24276:SF98">
    <property type="entry name" value="FI18310P1-RELATED"/>
    <property type="match status" value="1"/>
</dbReference>
<dbReference type="InterPro" id="IPR009003">
    <property type="entry name" value="Peptidase_S1_PA"/>
</dbReference>
<evidence type="ECO:0000256" key="3">
    <source>
        <dbReference type="RuleBase" id="RU363034"/>
    </source>
</evidence>
<comment type="similarity">
    <text evidence="1">Belongs to the peptidase S1 family.</text>
</comment>
<dbReference type="InterPro" id="IPR050430">
    <property type="entry name" value="Peptidase_S1"/>
</dbReference>
<dbReference type="InterPro" id="IPR033116">
    <property type="entry name" value="TRYPSIN_SER"/>
</dbReference>
<name>A0A9W6F698_9CHLO</name>
<keyword evidence="7" id="KW-1185">Reference proteome</keyword>
<reference evidence="6 7" key="1">
    <citation type="journal article" date="2023" name="Commun. Biol.">
        <title>Reorganization of the ancestral sex-determining regions during the evolution of trioecy in Pleodorina starrii.</title>
        <authorList>
            <person name="Takahashi K."/>
            <person name="Suzuki S."/>
            <person name="Kawai-Toyooka H."/>
            <person name="Yamamoto K."/>
            <person name="Hamaji T."/>
            <person name="Ootsuki R."/>
            <person name="Yamaguchi H."/>
            <person name="Kawachi M."/>
            <person name="Higashiyama T."/>
            <person name="Nozaki H."/>
        </authorList>
    </citation>
    <scope>NUCLEOTIDE SEQUENCE [LARGE SCALE GENOMIC DNA]</scope>
    <source>
        <strain evidence="6 7">NIES-4479</strain>
    </source>
</reference>
<dbReference type="SMART" id="SM00020">
    <property type="entry name" value="Tryp_SPc"/>
    <property type="match status" value="1"/>
</dbReference>
<keyword evidence="3" id="KW-0720">Serine protease</keyword>
<dbReference type="Gene3D" id="2.40.10.10">
    <property type="entry name" value="Trypsin-like serine proteases"/>
    <property type="match status" value="1"/>
</dbReference>